<dbReference type="RefSeq" id="WP_191126101.1">
    <property type="nucleotide sequence ID" value="NZ_JACXWY010000046.1"/>
</dbReference>
<dbReference type="InterPro" id="IPR021760">
    <property type="entry name" value="RepC_C"/>
</dbReference>
<accession>A0A927EFK5</accession>
<organism evidence="3 4">
    <name type="scientific">Bosea spartocytisi</name>
    <dbReference type="NCBI Taxonomy" id="2773451"/>
    <lineage>
        <taxon>Bacteria</taxon>
        <taxon>Pseudomonadati</taxon>
        <taxon>Pseudomonadota</taxon>
        <taxon>Alphaproteobacteria</taxon>
        <taxon>Hyphomicrobiales</taxon>
        <taxon>Boseaceae</taxon>
        <taxon>Bosea</taxon>
    </lineage>
</organism>
<dbReference type="Proteomes" id="UP000619295">
    <property type="component" value="Unassembled WGS sequence"/>
</dbReference>
<evidence type="ECO:0000259" key="2">
    <source>
        <dbReference type="Pfam" id="PF11800"/>
    </source>
</evidence>
<dbReference type="Pfam" id="PF03428">
    <property type="entry name" value="RP-C"/>
    <property type="match status" value="1"/>
</dbReference>
<keyword evidence="4" id="KW-1185">Reference proteome</keyword>
<evidence type="ECO:0000313" key="3">
    <source>
        <dbReference type="EMBL" id="MBD3849590.1"/>
    </source>
</evidence>
<comment type="caution">
    <text evidence="3">The sequence shown here is derived from an EMBL/GenBank/DDBJ whole genome shotgun (WGS) entry which is preliminary data.</text>
</comment>
<dbReference type="NCBIfam" id="NF040974">
    <property type="entry name" value="RepABC_RepC"/>
    <property type="match status" value="1"/>
</dbReference>
<dbReference type="NCBIfam" id="NF010396">
    <property type="entry name" value="PRK13824.1"/>
    <property type="match status" value="1"/>
</dbReference>
<sequence length="396" mass="43383">MQELGQTPCSPFGNRGLSRGTLRINALVRECPRGTSAHKWKVFRDISAARSALGVPDRALIVLSALLSFHPDAVLTAGSPDLVVYPSNRYLSLRSHGMAASTLRRHLAVLVAHGLILRRDSPNGKRFARKSVDGGVEVAYGFDLGPIIARASEFDRMARQIEEEVRLLRNRRQRFTVLRRDVVKMIAAGIEANLPIDWLALHGEYQTIVARVPRTPTAEVLDPIVIELQELADRVLNILESNLGEARTTTAPNDSEAATGAFLNPAAANAVLSIEAEPDHRTVRPDNVPLRVVLEACPDIIDYARDQIRSYRDLLSTAAIVRPMLGISPSAWEEAGTTMGETQAAIVVAAILQRGVAIKNPGGYLRNLTRRAAAGQFSMWPMLMAMSARRLKERSA</sequence>
<feature type="domain" description="Plasmid replication protein C C-terminal" evidence="2">
    <location>
        <begin position="289"/>
        <end position="387"/>
    </location>
</feature>
<proteinExistence type="predicted"/>
<dbReference type="AlphaFoldDB" id="A0A927EFK5"/>
<feature type="domain" description="Plasmid replication protein C N-terminal" evidence="1">
    <location>
        <begin position="17"/>
        <end position="189"/>
    </location>
</feature>
<reference evidence="3" key="1">
    <citation type="submission" date="2020-09" db="EMBL/GenBank/DDBJ databases">
        <title>Bosea spartocytisi sp. nov. a root nodule endophyte of Spartocytisus supranubius in the high mountain ecosystem fo the Teide National Park (Canary Islands, Spain).</title>
        <authorList>
            <person name="Pulido-Suarez L."/>
            <person name="Peix A."/>
            <person name="Igual J.M."/>
            <person name="Socas-Perez N."/>
            <person name="Velazquez E."/>
            <person name="Flores-Felix J.D."/>
            <person name="Leon-Barrios M."/>
        </authorList>
    </citation>
    <scope>NUCLEOTIDE SEQUENCE</scope>
    <source>
        <strain evidence="3">SSUT16</strain>
    </source>
</reference>
<protein>
    <submittedName>
        <fullName evidence="3">Replication initiation protein RepC</fullName>
    </submittedName>
</protein>
<evidence type="ECO:0000313" key="4">
    <source>
        <dbReference type="Proteomes" id="UP000619295"/>
    </source>
</evidence>
<dbReference type="Pfam" id="PF11800">
    <property type="entry name" value="RP-C_C"/>
    <property type="match status" value="1"/>
</dbReference>
<dbReference type="InterPro" id="IPR005090">
    <property type="entry name" value="RepC_N"/>
</dbReference>
<dbReference type="InterPro" id="IPR047611">
    <property type="entry name" value="RepABC_RepC"/>
</dbReference>
<name>A0A927EFK5_9HYPH</name>
<evidence type="ECO:0000259" key="1">
    <source>
        <dbReference type="Pfam" id="PF03428"/>
    </source>
</evidence>
<dbReference type="EMBL" id="JACXWY010000046">
    <property type="protein sequence ID" value="MBD3849590.1"/>
    <property type="molecule type" value="Genomic_DNA"/>
</dbReference>
<gene>
    <name evidence="3" type="ORF">IED13_28160</name>
</gene>